<proteinExistence type="predicted"/>
<dbReference type="OrthoDB" id="10537170at2759"/>
<evidence type="ECO:0000313" key="3">
    <source>
        <dbReference type="Proteomes" id="UP000242188"/>
    </source>
</evidence>
<organism evidence="2 3">
    <name type="scientific">Mizuhopecten yessoensis</name>
    <name type="common">Japanese scallop</name>
    <name type="synonym">Patinopecten yessoensis</name>
    <dbReference type="NCBI Taxonomy" id="6573"/>
    <lineage>
        <taxon>Eukaryota</taxon>
        <taxon>Metazoa</taxon>
        <taxon>Spiralia</taxon>
        <taxon>Lophotrochozoa</taxon>
        <taxon>Mollusca</taxon>
        <taxon>Bivalvia</taxon>
        <taxon>Autobranchia</taxon>
        <taxon>Pteriomorphia</taxon>
        <taxon>Pectinida</taxon>
        <taxon>Pectinoidea</taxon>
        <taxon>Pectinidae</taxon>
        <taxon>Mizuhopecten</taxon>
    </lineage>
</organism>
<dbReference type="AlphaFoldDB" id="A0A210QCZ8"/>
<dbReference type="Proteomes" id="UP000242188">
    <property type="component" value="Unassembled WGS sequence"/>
</dbReference>
<name>A0A210QCZ8_MIZYE</name>
<sequence length="297" mass="33965">MFVFVLLSRSTPANNDYTDINVREVDNTAYESSVGIPNQYERLENERSNGKNPKSGLYMDLDDTTNAQSNQSPKQNDTTDSIYNSIDEYEPNGDQGYAQTCDLPHRSQDVACPVDIPVTSADYLVPEKQQEENSSQWLTENLNPTENYFVLEKDEDRVPSDLTDNDTDTGVVNVNKADTYFMLEEQTNKQNNENVPTDNHFLLEKENEINTKEGTPNDDTYNILNSDINNEKDEITEEDYSHARGAGISQDRRTRETTVEENCEDYDQLFQKPNNNVVYDADNDYDHMNNDDPLTSL</sequence>
<reference evidence="2 3" key="1">
    <citation type="journal article" date="2017" name="Nat. Ecol. Evol.">
        <title>Scallop genome provides insights into evolution of bilaterian karyotype and development.</title>
        <authorList>
            <person name="Wang S."/>
            <person name="Zhang J."/>
            <person name="Jiao W."/>
            <person name="Li J."/>
            <person name="Xun X."/>
            <person name="Sun Y."/>
            <person name="Guo X."/>
            <person name="Huan P."/>
            <person name="Dong B."/>
            <person name="Zhang L."/>
            <person name="Hu X."/>
            <person name="Sun X."/>
            <person name="Wang J."/>
            <person name="Zhao C."/>
            <person name="Wang Y."/>
            <person name="Wang D."/>
            <person name="Huang X."/>
            <person name="Wang R."/>
            <person name="Lv J."/>
            <person name="Li Y."/>
            <person name="Zhang Z."/>
            <person name="Liu B."/>
            <person name="Lu W."/>
            <person name="Hui Y."/>
            <person name="Liang J."/>
            <person name="Zhou Z."/>
            <person name="Hou R."/>
            <person name="Li X."/>
            <person name="Liu Y."/>
            <person name="Li H."/>
            <person name="Ning X."/>
            <person name="Lin Y."/>
            <person name="Zhao L."/>
            <person name="Xing Q."/>
            <person name="Dou J."/>
            <person name="Li Y."/>
            <person name="Mao J."/>
            <person name="Guo H."/>
            <person name="Dou H."/>
            <person name="Li T."/>
            <person name="Mu C."/>
            <person name="Jiang W."/>
            <person name="Fu Q."/>
            <person name="Fu X."/>
            <person name="Miao Y."/>
            <person name="Liu J."/>
            <person name="Yu Q."/>
            <person name="Li R."/>
            <person name="Liao H."/>
            <person name="Li X."/>
            <person name="Kong Y."/>
            <person name="Jiang Z."/>
            <person name="Chourrout D."/>
            <person name="Li R."/>
            <person name="Bao Z."/>
        </authorList>
    </citation>
    <scope>NUCLEOTIDE SEQUENCE [LARGE SCALE GENOMIC DNA]</scope>
    <source>
        <strain evidence="2 3">PY_sf001</strain>
    </source>
</reference>
<comment type="caution">
    <text evidence="2">The sequence shown here is derived from an EMBL/GenBank/DDBJ whole genome shotgun (WGS) entry which is preliminary data.</text>
</comment>
<feature type="region of interest" description="Disordered" evidence="1">
    <location>
        <begin position="36"/>
        <end position="85"/>
    </location>
</feature>
<gene>
    <name evidence="2" type="ORF">KP79_PYT01391</name>
</gene>
<feature type="region of interest" description="Disordered" evidence="1">
    <location>
        <begin position="276"/>
        <end position="297"/>
    </location>
</feature>
<keyword evidence="3" id="KW-1185">Reference proteome</keyword>
<accession>A0A210QCZ8</accession>
<feature type="compositionally biased region" description="Polar residues" evidence="1">
    <location>
        <begin position="64"/>
        <end position="84"/>
    </location>
</feature>
<dbReference type="EMBL" id="NEDP02004121">
    <property type="protein sequence ID" value="OWF46595.1"/>
    <property type="molecule type" value="Genomic_DNA"/>
</dbReference>
<evidence type="ECO:0000256" key="1">
    <source>
        <dbReference type="SAM" id="MobiDB-lite"/>
    </source>
</evidence>
<evidence type="ECO:0000313" key="2">
    <source>
        <dbReference type="EMBL" id="OWF46595.1"/>
    </source>
</evidence>
<protein>
    <submittedName>
        <fullName evidence="2">Uncharacterized protein</fullName>
    </submittedName>
</protein>